<name>A0AAV2DNY2_9ROSI</name>
<dbReference type="Proteomes" id="UP001497516">
    <property type="component" value="Chromosome 3"/>
</dbReference>
<keyword evidence="2" id="KW-1185">Reference proteome</keyword>
<organism evidence="1 2">
    <name type="scientific">Linum trigynum</name>
    <dbReference type="NCBI Taxonomy" id="586398"/>
    <lineage>
        <taxon>Eukaryota</taxon>
        <taxon>Viridiplantae</taxon>
        <taxon>Streptophyta</taxon>
        <taxon>Embryophyta</taxon>
        <taxon>Tracheophyta</taxon>
        <taxon>Spermatophyta</taxon>
        <taxon>Magnoliopsida</taxon>
        <taxon>eudicotyledons</taxon>
        <taxon>Gunneridae</taxon>
        <taxon>Pentapetalae</taxon>
        <taxon>rosids</taxon>
        <taxon>fabids</taxon>
        <taxon>Malpighiales</taxon>
        <taxon>Linaceae</taxon>
        <taxon>Linum</taxon>
    </lineage>
</organism>
<sequence length="100" mass="11312">MCLLIYSQGEIVFKTIVHFCNDRTLILLMPSPSETVVLLMPHFLTNVTDIAWLQTGPVEFEFLFEFPLPDFFFPFPPVTTNLDATPPIPDPNALCLISIV</sequence>
<dbReference type="EMBL" id="OZ034816">
    <property type="protein sequence ID" value="CAL1375446.1"/>
    <property type="molecule type" value="Genomic_DNA"/>
</dbReference>
<evidence type="ECO:0000313" key="1">
    <source>
        <dbReference type="EMBL" id="CAL1375446.1"/>
    </source>
</evidence>
<reference evidence="1 2" key="1">
    <citation type="submission" date="2024-04" db="EMBL/GenBank/DDBJ databases">
        <authorList>
            <person name="Fracassetti M."/>
        </authorList>
    </citation>
    <scope>NUCLEOTIDE SEQUENCE [LARGE SCALE GENOMIC DNA]</scope>
</reference>
<accession>A0AAV2DNY2</accession>
<evidence type="ECO:0000313" key="2">
    <source>
        <dbReference type="Proteomes" id="UP001497516"/>
    </source>
</evidence>
<gene>
    <name evidence="1" type="ORF">LTRI10_LOCUS17241</name>
</gene>
<proteinExistence type="predicted"/>
<dbReference type="AlphaFoldDB" id="A0AAV2DNY2"/>
<protein>
    <submittedName>
        <fullName evidence="1">Uncharacterized protein</fullName>
    </submittedName>
</protein>